<comment type="caution">
    <text evidence="1">The sequence shown here is derived from an EMBL/GenBank/DDBJ whole genome shotgun (WGS) entry which is preliminary data.</text>
</comment>
<accession>A0A423GT13</accession>
<evidence type="ECO:0000313" key="1">
    <source>
        <dbReference type="EMBL" id="ROM99165.1"/>
    </source>
</evidence>
<name>A0A423GT13_9PSED</name>
<evidence type="ECO:0000313" key="2">
    <source>
        <dbReference type="Proteomes" id="UP000284684"/>
    </source>
</evidence>
<dbReference type="EMBL" id="MOBI01000013">
    <property type="protein sequence ID" value="ROM99165.1"/>
    <property type="molecule type" value="Genomic_DNA"/>
</dbReference>
<protein>
    <submittedName>
        <fullName evidence="1">Phage tail protein</fullName>
    </submittedName>
</protein>
<reference evidence="1 2" key="1">
    <citation type="submission" date="2016-10" db="EMBL/GenBank/DDBJ databases">
        <title>Comparative genome analysis of multiple Pseudomonas spp. focuses on biocontrol and plant growth promoting traits.</title>
        <authorList>
            <person name="Tao X.-Y."/>
            <person name="Taylor C.G."/>
        </authorList>
    </citation>
    <scope>NUCLEOTIDE SEQUENCE [LARGE SCALE GENOMIC DNA]</scope>
    <source>
        <strain evidence="1 2">37D10</strain>
    </source>
</reference>
<dbReference type="AlphaFoldDB" id="A0A423GT13"/>
<organism evidence="1 2">
    <name type="scientific">Pseudomonas brassicacearum</name>
    <dbReference type="NCBI Taxonomy" id="930166"/>
    <lineage>
        <taxon>Bacteria</taxon>
        <taxon>Pseudomonadati</taxon>
        <taxon>Pseudomonadota</taxon>
        <taxon>Gammaproteobacteria</taxon>
        <taxon>Pseudomonadales</taxon>
        <taxon>Pseudomonadaceae</taxon>
        <taxon>Pseudomonas</taxon>
    </lineage>
</organism>
<proteinExistence type="predicted"/>
<dbReference type="RefSeq" id="WP_123582438.1">
    <property type="nucleotide sequence ID" value="NZ_MOBI01000013.1"/>
</dbReference>
<gene>
    <name evidence="1" type="ORF">BK658_11355</name>
</gene>
<sequence>MKVIQEMHQFEGELRPVQPSTVHDWDGAEWVLNPAKVTTVERQETENLCSRVDAAADRARKTLTGDPLRAMEYASAAADAQAFKDAGYPKKAVPLSVSAWAVKGRTAQEAADDILGKSAEFNNSLLTLRTLRLKAKEQIRAQVAKGKTERAKEVCDAAILALHNVVSDLSQ</sequence>
<dbReference type="Proteomes" id="UP000284684">
    <property type="component" value="Unassembled WGS sequence"/>
</dbReference>